<dbReference type="CDD" id="cd04820">
    <property type="entry name" value="PA_M28_1_1"/>
    <property type="match status" value="1"/>
</dbReference>
<reference evidence="3" key="1">
    <citation type="submission" date="2024-06" db="EMBL/GenBank/DDBJ databases">
        <title>Caulobacter inopinatus, sp. nov.</title>
        <authorList>
            <person name="Donachie S.P."/>
        </authorList>
    </citation>
    <scope>NUCLEOTIDE SEQUENCE</scope>
    <source>
        <strain evidence="3">73W</strain>
    </source>
</reference>
<feature type="chain" id="PRO_5044226263" evidence="1">
    <location>
        <begin position="30"/>
        <end position="564"/>
    </location>
</feature>
<dbReference type="InterPro" id="IPR045175">
    <property type="entry name" value="M28_fam"/>
</dbReference>
<dbReference type="PANTHER" id="PTHR12147:SF26">
    <property type="entry name" value="PEPTIDASE M28 DOMAIN-CONTAINING PROTEIN"/>
    <property type="match status" value="1"/>
</dbReference>
<dbReference type="RefSeq" id="WP_369061006.1">
    <property type="nucleotide sequence ID" value="NZ_CP158375.1"/>
</dbReference>
<dbReference type="EMBL" id="CP158375">
    <property type="protein sequence ID" value="XDO97648.1"/>
    <property type="molecule type" value="Genomic_DNA"/>
</dbReference>
<dbReference type="GO" id="GO:0008235">
    <property type="term" value="F:metalloexopeptidase activity"/>
    <property type="evidence" value="ECO:0007669"/>
    <property type="project" value="InterPro"/>
</dbReference>
<dbReference type="PANTHER" id="PTHR12147">
    <property type="entry name" value="METALLOPEPTIDASE M28 FAMILY MEMBER"/>
    <property type="match status" value="1"/>
</dbReference>
<sequence length="564" mass="60019">MALKFLKAAALSSAALVLSACVSITTAEAPLPPSDPLPPLSPPPAPVFEPSAEAMKAHMTFLASDLLEGREAGTRGYDIAAAYVAGRFEELGLKPAGDYASYLQKTPLVSYASAAKGRVALKSGSKKAKAVPLVFGTDYLPGAQPVSAKVSVNVPMVFAGYGIVAPERDRDDYAGLDVKGKVVVVLTGAPSGFQTEERAHYAGGKTKRIEAARRGAVGVITLYTPMREKVRPFARGLNTWQGSSMTWRGATGDVSFPGASAPPIATLSLAGARKLLLGAPYGYEDIMRMAADPDGRTPTFALPLSVQATVDSKIETVQSANVAGVIEGSDPTLRDQVIVLSAHLDHEGISEKADKNGDKIYNGAMDNASGVATMLEVARGFTESEERPRRSVIFLAVTAEEKGLVGADYFANNPTVPKGSVAANVNLDMPILTYPFQDVVAFGAERSNLGPAVRRAAEGMGVKLSADPLPEEGLFTRSDHYRFVEQGVPSVFLMTGFEGPGREAFTKFLAERYHKPNDDLDQGIDYAAGAKFAKLNYEIARELADMDERPQWNEGDFFGNLFGK</sequence>
<feature type="signal peptide" evidence="1">
    <location>
        <begin position="1"/>
        <end position="29"/>
    </location>
</feature>
<proteinExistence type="predicted"/>
<dbReference type="SUPFAM" id="SSF52025">
    <property type="entry name" value="PA domain"/>
    <property type="match status" value="1"/>
</dbReference>
<evidence type="ECO:0000256" key="1">
    <source>
        <dbReference type="SAM" id="SignalP"/>
    </source>
</evidence>
<dbReference type="CDD" id="cd05660">
    <property type="entry name" value="M28_like_PA"/>
    <property type="match status" value="1"/>
</dbReference>
<evidence type="ECO:0000313" key="3">
    <source>
        <dbReference type="EMBL" id="XDO97648.1"/>
    </source>
</evidence>
<dbReference type="GO" id="GO:0006508">
    <property type="term" value="P:proteolysis"/>
    <property type="evidence" value="ECO:0007669"/>
    <property type="project" value="InterPro"/>
</dbReference>
<dbReference type="InterPro" id="IPR046450">
    <property type="entry name" value="PA_dom_sf"/>
</dbReference>
<dbReference type="Gene3D" id="3.50.30.30">
    <property type="match status" value="1"/>
</dbReference>
<dbReference type="InterPro" id="IPR007484">
    <property type="entry name" value="Peptidase_M28"/>
</dbReference>
<organism evidence="3">
    <name type="scientific">Caulobacter sp. 73W</name>
    <dbReference type="NCBI Taxonomy" id="3161137"/>
    <lineage>
        <taxon>Bacteria</taxon>
        <taxon>Pseudomonadati</taxon>
        <taxon>Pseudomonadota</taxon>
        <taxon>Alphaproteobacteria</taxon>
        <taxon>Caulobacterales</taxon>
        <taxon>Caulobacteraceae</taxon>
        <taxon>Caulobacter</taxon>
    </lineage>
</organism>
<accession>A0AB39KVA7</accession>
<dbReference type="PROSITE" id="PS51257">
    <property type="entry name" value="PROKAR_LIPOPROTEIN"/>
    <property type="match status" value="1"/>
</dbReference>
<evidence type="ECO:0000259" key="2">
    <source>
        <dbReference type="Pfam" id="PF04389"/>
    </source>
</evidence>
<dbReference type="SUPFAM" id="SSF53187">
    <property type="entry name" value="Zn-dependent exopeptidases"/>
    <property type="match status" value="1"/>
</dbReference>
<name>A0AB39KVA7_9CAUL</name>
<gene>
    <name evidence="3" type="ORF">ABOZ73_04300</name>
</gene>
<protein>
    <submittedName>
        <fullName evidence="3">M20/M25/M40 family metallo-hydrolase</fullName>
    </submittedName>
</protein>
<dbReference type="Gene3D" id="3.40.630.10">
    <property type="entry name" value="Zn peptidases"/>
    <property type="match status" value="1"/>
</dbReference>
<dbReference type="AlphaFoldDB" id="A0AB39KVA7"/>
<dbReference type="Pfam" id="PF04389">
    <property type="entry name" value="Peptidase_M28"/>
    <property type="match status" value="1"/>
</dbReference>
<keyword evidence="1" id="KW-0732">Signal</keyword>
<feature type="domain" description="Peptidase M28" evidence="2">
    <location>
        <begin position="321"/>
        <end position="537"/>
    </location>
</feature>